<dbReference type="PANTHER" id="PTHR14222:SF2">
    <property type="entry name" value="CONDENSIN COMPLEX SUBUNIT 1"/>
    <property type="match status" value="1"/>
</dbReference>
<dbReference type="AlphaFoldDB" id="A0A8R1IP32"/>
<dbReference type="EnsemblMetazoa" id="CJA37904.1">
    <property type="protein sequence ID" value="CJA37904.1"/>
    <property type="gene ID" value="WBGene00213751"/>
</dbReference>
<dbReference type="PANTHER" id="PTHR14222">
    <property type="entry name" value="CONDENSIN"/>
    <property type="match status" value="1"/>
</dbReference>
<dbReference type="InterPro" id="IPR026971">
    <property type="entry name" value="CND1/NCAPD3"/>
</dbReference>
<organism evidence="1 2">
    <name type="scientific">Caenorhabditis japonica</name>
    <dbReference type="NCBI Taxonomy" id="281687"/>
    <lineage>
        <taxon>Eukaryota</taxon>
        <taxon>Metazoa</taxon>
        <taxon>Ecdysozoa</taxon>
        <taxon>Nematoda</taxon>
        <taxon>Chromadorea</taxon>
        <taxon>Rhabditida</taxon>
        <taxon>Rhabditina</taxon>
        <taxon>Rhabditomorpha</taxon>
        <taxon>Rhabditoidea</taxon>
        <taxon>Rhabditidae</taxon>
        <taxon>Peloderinae</taxon>
        <taxon>Caenorhabditis</taxon>
    </lineage>
</organism>
<dbReference type="GO" id="GO:0000796">
    <property type="term" value="C:condensin complex"/>
    <property type="evidence" value="ECO:0007669"/>
    <property type="project" value="TreeGrafter"/>
</dbReference>
<sequence>MQLHQANDDRVVEDEQAAADKLHTVLQLRAQIQQLIDKMIVEVELSNCIDIALRCVLMGETAEIKEGIKFLTRCKLFEITGAETAIRSMCSLVWRPSADVITELIDAAEDMFISKLDGNEKASERDKSTVENLMKAMHGATEMDRPSIEEVIYLLASVGNDDEGGLGRHRKRRHIETNVITRLWAIALDNSTGGTNKKIDALRILYPISRTEKGIPEARTRIRSLQKKLMDEPAVAVEALRIISILNTPTKQEKGSIRFIARCSAFIRTTRCLDPS</sequence>
<evidence type="ECO:0000313" key="2">
    <source>
        <dbReference type="Proteomes" id="UP000005237"/>
    </source>
</evidence>
<protein>
    <recommendedName>
        <fullName evidence="3">Condensin complex subunit 1</fullName>
    </recommendedName>
</protein>
<accession>A0A8R1IP32</accession>
<dbReference type="GO" id="GO:0000779">
    <property type="term" value="C:condensed chromosome, centromeric region"/>
    <property type="evidence" value="ECO:0007669"/>
    <property type="project" value="TreeGrafter"/>
</dbReference>
<reference evidence="2" key="1">
    <citation type="submission" date="2010-08" db="EMBL/GenBank/DDBJ databases">
        <authorList>
            <consortium name="Caenorhabditis japonica Sequencing Consortium"/>
            <person name="Wilson R.K."/>
        </authorList>
    </citation>
    <scope>NUCLEOTIDE SEQUENCE [LARGE SCALE GENOMIC DNA]</scope>
    <source>
        <strain evidence="2">DF5081</strain>
    </source>
</reference>
<dbReference type="Proteomes" id="UP000005237">
    <property type="component" value="Unassembled WGS sequence"/>
</dbReference>
<dbReference type="GO" id="GO:0007076">
    <property type="term" value="P:mitotic chromosome condensation"/>
    <property type="evidence" value="ECO:0007669"/>
    <property type="project" value="InterPro"/>
</dbReference>
<dbReference type="GO" id="GO:0010032">
    <property type="term" value="P:meiotic chromosome condensation"/>
    <property type="evidence" value="ECO:0007669"/>
    <property type="project" value="TreeGrafter"/>
</dbReference>
<proteinExistence type="predicted"/>
<reference evidence="1" key="2">
    <citation type="submission" date="2022-06" db="UniProtKB">
        <authorList>
            <consortium name="EnsemblMetazoa"/>
        </authorList>
    </citation>
    <scope>IDENTIFICATION</scope>
    <source>
        <strain evidence="1">DF5081</strain>
    </source>
</reference>
<evidence type="ECO:0008006" key="3">
    <source>
        <dbReference type="Google" id="ProtNLM"/>
    </source>
</evidence>
<keyword evidence="2" id="KW-1185">Reference proteome</keyword>
<name>A0A8R1IP32_CAEJA</name>
<dbReference type="GO" id="GO:0042393">
    <property type="term" value="F:histone binding"/>
    <property type="evidence" value="ECO:0007669"/>
    <property type="project" value="TreeGrafter"/>
</dbReference>
<evidence type="ECO:0000313" key="1">
    <source>
        <dbReference type="EnsemblMetazoa" id="CJA37904.1"/>
    </source>
</evidence>